<evidence type="ECO:0000256" key="2">
    <source>
        <dbReference type="ARBA" id="ARBA00006601"/>
    </source>
</evidence>
<dbReference type="InterPro" id="IPR008927">
    <property type="entry name" value="6-PGluconate_DH-like_C_sf"/>
</dbReference>
<evidence type="ECO:0000313" key="9">
    <source>
        <dbReference type="EMBL" id="MBW8271277.1"/>
    </source>
</evidence>
<comment type="caution">
    <text evidence="9">The sequence shown here is derived from an EMBL/GenBank/DDBJ whole genome shotgun (WGS) entry which is preliminary data.</text>
</comment>
<evidence type="ECO:0000256" key="4">
    <source>
        <dbReference type="ARBA" id="ARBA00023002"/>
    </source>
</evidence>
<dbReference type="SUPFAM" id="SSF48179">
    <property type="entry name" value="6-phosphogluconate dehydrogenase C-terminal domain-like"/>
    <property type="match status" value="1"/>
</dbReference>
<dbReference type="PIRSF" id="PIRSF000124">
    <property type="entry name" value="UDPglc_GDPman_dh"/>
    <property type="match status" value="1"/>
</dbReference>
<dbReference type="SMART" id="SM00984">
    <property type="entry name" value="UDPG_MGDP_dh_C"/>
    <property type="match status" value="1"/>
</dbReference>
<accession>A0ABS7F6N8</accession>
<dbReference type="PIRSF" id="PIRSF500134">
    <property type="entry name" value="UDPglc_DH_bac"/>
    <property type="match status" value="1"/>
</dbReference>
<evidence type="ECO:0000313" key="10">
    <source>
        <dbReference type="Proteomes" id="UP001519924"/>
    </source>
</evidence>
<evidence type="ECO:0000256" key="3">
    <source>
        <dbReference type="ARBA" id="ARBA00012954"/>
    </source>
</evidence>
<dbReference type="SUPFAM" id="SSF52413">
    <property type="entry name" value="UDP-glucose/GDP-mannose dehydrogenase C-terminal domain"/>
    <property type="match status" value="1"/>
</dbReference>
<dbReference type="Proteomes" id="UP001519924">
    <property type="component" value="Unassembled WGS sequence"/>
</dbReference>
<dbReference type="EC" id="1.1.1.22" evidence="3 7"/>
<dbReference type="RefSeq" id="WP_220119050.1">
    <property type="nucleotide sequence ID" value="NZ_JAHZUY010000083.1"/>
</dbReference>
<dbReference type="Pfam" id="PF03720">
    <property type="entry name" value="UDPG_MGDP_dh_C"/>
    <property type="match status" value="1"/>
</dbReference>
<organism evidence="9 10">
    <name type="scientific">Caldovatus aquaticus</name>
    <dbReference type="NCBI Taxonomy" id="2865671"/>
    <lineage>
        <taxon>Bacteria</taxon>
        <taxon>Pseudomonadati</taxon>
        <taxon>Pseudomonadota</taxon>
        <taxon>Alphaproteobacteria</taxon>
        <taxon>Acetobacterales</taxon>
        <taxon>Roseomonadaceae</taxon>
        <taxon>Caldovatus</taxon>
    </lineage>
</organism>
<keyword evidence="4 7" id="KW-0560">Oxidoreductase</keyword>
<dbReference type="Pfam" id="PF00984">
    <property type="entry name" value="UDPG_MGDP_dh"/>
    <property type="match status" value="1"/>
</dbReference>
<comment type="catalytic activity">
    <reaction evidence="6 7">
        <text>UDP-alpha-D-glucose + 2 NAD(+) + H2O = UDP-alpha-D-glucuronate + 2 NADH + 3 H(+)</text>
        <dbReference type="Rhea" id="RHEA:23596"/>
        <dbReference type="ChEBI" id="CHEBI:15377"/>
        <dbReference type="ChEBI" id="CHEBI:15378"/>
        <dbReference type="ChEBI" id="CHEBI:57540"/>
        <dbReference type="ChEBI" id="CHEBI:57945"/>
        <dbReference type="ChEBI" id="CHEBI:58052"/>
        <dbReference type="ChEBI" id="CHEBI:58885"/>
        <dbReference type="EC" id="1.1.1.22"/>
    </reaction>
</comment>
<gene>
    <name evidence="9" type="ORF">K1J50_17510</name>
</gene>
<proteinExistence type="inferred from homology"/>
<feature type="domain" description="UDP-glucose/GDP-mannose dehydrogenase C-terminal" evidence="8">
    <location>
        <begin position="317"/>
        <end position="425"/>
    </location>
</feature>
<evidence type="ECO:0000256" key="6">
    <source>
        <dbReference type="ARBA" id="ARBA00047473"/>
    </source>
</evidence>
<comment type="similarity">
    <text evidence="2 7">Belongs to the UDP-glucose/GDP-mannose dehydrogenase family.</text>
</comment>
<keyword evidence="5 7" id="KW-0520">NAD</keyword>
<dbReference type="PANTHER" id="PTHR43750">
    <property type="entry name" value="UDP-GLUCOSE 6-DEHYDROGENASE TUAD"/>
    <property type="match status" value="1"/>
</dbReference>
<dbReference type="PROSITE" id="PS51257">
    <property type="entry name" value="PROKAR_LIPOPROTEIN"/>
    <property type="match status" value="1"/>
</dbReference>
<dbReference type="InterPro" id="IPR014026">
    <property type="entry name" value="UDP-Glc/GDP-Man_DH_dimer"/>
</dbReference>
<name>A0ABS7F6N8_9PROT</name>
<dbReference type="PANTHER" id="PTHR43750:SF1">
    <property type="entry name" value="GDP-MANNOSE 6-DEHYDROGENASE"/>
    <property type="match status" value="1"/>
</dbReference>
<dbReference type="Gene3D" id="3.40.50.720">
    <property type="entry name" value="NAD(P)-binding Rossmann-like Domain"/>
    <property type="match status" value="2"/>
</dbReference>
<comment type="pathway">
    <text evidence="1">Nucleotide-sugar biosynthesis; UDP-alpha-D-glucuronate biosynthesis; UDP-alpha-D-glucuronate from UDP-alpha-D-glucose: step 1/1.</text>
</comment>
<dbReference type="InterPro" id="IPR036220">
    <property type="entry name" value="UDP-Glc/GDP-Man_DH_C_sf"/>
</dbReference>
<dbReference type="InterPro" id="IPR001732">
    <property type="entry name" value="UDP-Glc/GDP-Man_DH_N"/>
</dbReference>
<dbReference type="InterPro" id="IPR036291">
    <property type="entry name" value="NAD(P)-bd_dom_sf"/>
</dbReference>
<dbReference type="NCBIfam" id="TIGR03026">
    <property type="entry name" value="NDP-sugDHase"/>
    <property type="match status" value="1"/>
</dbReference>
<reference evidence="9 10" key="1">
    <citation type="submission" date="2021-08" db="EMBL/GenBank/DDBJ databases">
        <title>Caldovatus sediminis gen. nov., sp. nov., a moderately thermophilic bacterium isolated from a hot spring.</title>
        <authorList>
            <person name="Hu C.-J."/>
            <person name="Li W.-J."/>
            <person name="Xian W.-D."/>
        </authorList>
    </citation>
    <scope>NUCLEOTIDE SEQUENCE [LARGE SCALE GENOMIC DNA]</scope>
    <source>
        <strain evidence="9 10">SYSU G05006</strain>
    </source>
</reference>
<dbReference type="InterPro" id="IPR014027">
    <property type="entry name" value="UDP-Glc/GDP-Man_DH_C"/>
</dbReference>
<dbReference type="InterPro" id="IPR017476">
    <property type="entry name" value="UDP-Glc/GDP-Man"/>
</dbReference>
<dbReference type="EMBL" id="JAHZUY010000083">
    <property type="protein sequence ID" value="MBW8271277.1"/>
    <property type="molecule type" value="Genomic_DNA"/>
</dbReference>
<dbReference type="SUPFAM" id="SSF51735">
    <property type="entry name" value="NAD(P)-binding Rossmann-fold domains"/>
    <property type="match status" value="1"/>
</dbReference>
<evidence type="ECO:0000256" key="1">
    <source>
        <dbReference type="ARBA" id="ARBA00004701"/>
    </source>
</evidence>
<evidence type="ECO:0000259" key="8">
    <source>
        <dbReference type="SMART" id="SM00984"/>
    </source>
</evidence>
<dbReference type="InterPro" id="IPR028357">
    <property type="entry name" value="UDPglc_DH_bac"/>
</dbReference>
<sequence>MRISVFGIGYVGAVSAACLARDGHTVLAVDTSQQKVETINAGRSPIVEAGLGPLIEQAVAGGRLRATTDGVQALRDSQLSFVCVGTPSLANGNLDLTQVVRVCEVIGRGLAGKPDFHAVVVRSTMLPGSLAGVVAPVLEGCSGKKAGRDFGTALYPEFLREGSAIRDYDQAGTVILGVDDERTLALVREAIAKAPGREIVVGTATAEMIKYANNAWHATKIVFANEIGALCKALGLDGHRVMDALCADTRLNVSAAYLRPGFAFGGSCLPKDLRALLHRARSLDVRCPMIASLLPSNEEQVRRAFEMVQAAGNRRVGLIGLAFKSGTDDLRESPAVELAERLFGKGYDIRIFDRDVNLARLTGANLAFIQARIPHLARLLSDDLHAVAAHGDTLVLVHGQFGEGLALPALRADQILIDLARLADVQRPAGGRYEGICW</sequence>
<dbReference type="Pfam" id="PF03721">
    <property type="entry name" value="UDPG_MGDP_dh_N"/>
    <property type="match status" value="1"/>
</dbReference>
<protein>
    <recommendedName>
        <fullName evidence="3 7">UDP-glucose 6-dehydrogenase</fullName>
        <ecNumber evidence="3 7">1.1.1.22</ecNumber>
    </recommendedName>
</protein>
<dbReference type="Gene3D" id="1.20.5.170">
    <property type="match status" value="1"/>
</dbReference>
<evidence type="ECO:0000256" key="7">
    <source>
        <dbReference type="PIRNR" id="PIRNR000124"/>
    </source>
</evidence>
<keyword evidence="10" id="KW-1185">Reference proteome</keyword>
<evidence type="ECO:0000256" key="5">
    <source>
        <dbReference type="ARBA" id="ARBA00023027"/>
    </source>
</evidence>